<dbReference type="EMBL" id="CAMXCT020000246">
    <property type="protein sequence ID" value="CAL1129494.1"/>
    <property type="molecule type" value="Genomic_DNA"/>
</dbReference>
<organism evidence="2">
    <name type="scientific">Cladocopium goreaui</name>
    <dbReference type="NCBI Taxonomy" id="2562237"/>
    <lineage>
        <taxon>Eukaryota</taxon>
        <taxon>Sar</taxon>
        <taxon>Alveolata</taxon>
        <taxon>Dinophyceae</taxon>
        <taxon>Suessiales</taxon>
        <taxon>Symbiodiniaceae</taxon>
        <taxon>Cladocopium</taxon>
    </lineage>
</organism>
<evidence type="ECO:0000313" key="3">
    <source>
        <dbReference type="EMBL" id="CAL1129494.1"/>
    </source>
</evidence>
<dbReference type="AlphaFoldDB" id="A0A9P1BMM2"/>
<reference evidence="3" key="2">
    <citation type="submission" date="2024-04" db="EMBL/GenBank/DDBJ databases">
        <authorList>
            <person name="Chen Y."/>
            <person name="Shah S."/>
            <person name="Dougan E. K."/>
            <person name="Thang M."/>
            <person name="Chan C."/>
        </authorList>
    </citation>
    <scope>NUCLEOTIDE SEQUENCE [LARGE SCALE GENOMIC DNA]</scope>
</reference>
<dbReference type="EMBL" id="CAMXCT030000246">
    <property type="protein sequence ID" value="CAL4763431.1"/>
    <property type="molecule type" value="Genomic_DNA"/>
</dbReference>
<proteinExistence type="predicted"/>
<evidence type="ECO:0000313" key="4">
    <source>
        <dbReference type="Proteomes" id="UP001152797"/>
    </source>
</evidence>
<evidence type="ECO:0000313" key="2">
    <source>
        <dbReference type="EMBL" id="CAI3976119.1"/>
    </source>
</evidence>
<dbReference type="Pfam" id="PF25273">
    <property type="entry name" value="DUF7869"/>
    <property type="match status" value="1"/>
</dbReference>
<reference evidence="2" key="1">
    <citation type="submission" date="2022-10" db="EMBL/GenBank/DDBJ databases">
        <authorList>
            <person name="Chen Y."/>
            <person name="Dougan E. K."/>
            <person name="Chan C."/>
            <person name="Rhodes N."/>
            <person name="Thang M."/>
        </authorList>
    </citation>
    <scope>NUCLEOTIDE SEQUENCE</scope>
</reference>
<dbReference type="EMBL" id="CAMXCT010000246">
    <property type="protein sequence ID" value="CAI3976119.1"/>
    <property type="molecule type" value="Genomic_DNA"/>
</dbReference>
<feature type="domain" description="DUF7869" evidence="1">
    <location>
        <begin position="308"/>
        <end position="485"/>
    </location>
</feature>
<dbReference type="InterPro" id="IPR057191">
    <property type="entry name" value="DUF7869"/>
</dbReference>
<dbReference type="Proteomes" id="UP001152797">
    <property type="component" value="Unassembled WGS sequence"/>
</dbReference>
<comment type="caution">
    <text evidence="2">The sequence shown here is derived from an EMBL/GenBank/DDBJ whole genome shotgun (WGS) entry which is preliminary data.</text>
</comment>
<keyword evidence="4" id="KW-1185">Reference proteome</keyword>
<gene>
    <name evidence="2" type="ORF">C1SCF055_LOCUS4372</name>
</gene>
<sequence length="542" mass="61329">MPCNRQIAVLSDDECIAEDGNIVDLLKQLPDDKSGKQQVVLNRLVCQDAFRRLLGIGASRYARLKRAAVTGAPVPLDGRCLKKPLLTKNKASVTKRSMITSFLTELYHTLSEPMPEASQSLRQSSADAGAESVPRNMRFRRNRGRRPRAAGLWHRGKDQTELRLLPPGSFNDYLSLLRARYPEEKLSLKLFTKVWSHSFGTRLAIREASNHAQCATCTRAKMLIKKLSNDQVARDHQVAMFQKHLATQYSDRTVYWASRAMSRLPLTPTGNRTISIVADSIDHNKFRWPRSKVFLSKEFGSYIRPTMDLTCLICHGHFLLLGMSQSWVRKDSSFCTDLLLHALHSLMEQGTDLRSCEVLLQTDNCCREWKNNCLIRMGALLTASHKVARFESRHLMTGHSHEDIDQFFSQVGNMLESSTELHSPSAFVRALETWLAKPSVRPHEPIKSVRKIDTVRAWKTFLHGACLENHLRGITGPGAPHTFALDRRGTLPGDVAAAVVCPAFWLPYQWEPHPDDVILRTDTSGTYWYLAKTILCNDMLTV</sequence>
<protein>
    <recommendedName>
        <fullName evidence="1">DUF7869 domain-containing protein</fullName>
    </recommendedName>
</protein>
<dbReference type="OrthoDB" id="419135at2759"/>
<dbReference type="PANTHER" id="PTHR33153">
    <property type="entry name" value="MYND-TYPE DOMAIN-CONTAINING PROTEIN"/>
    <property type="match status" value="1"/>
</dbReference>
<accession>A0A9P1BMM2</accession>
<name>A0A9P1BMM2_9DINO</name>
<dbReference type="PANTHER" id="PTHR33153:SF3">
    <property type="entry name" value="TRAFFICKING PROTEIN PARTICLE COMPLEX SUBUNIT 11 DOMAIN-CONTAINING PROTEIN"/>
    <property type="match status" value="1"/>
</dbReference>
<evidence type="ECO:0000259" key="1">
    <source>
        <dbReference type="Pfam" id="PF25273"/>
    </source>
</evidence>